<organism evidence="2 3">
    <name type="scientific">Candidatus Cryptobacteroides merdipullorum</name>
    <dbReference type="NCBI Taxonomy" id="2840771"/>
    <lineage>
        <taxon>Bacteria</taxon>
        <taxon>Pseudomonadati</taxon>
        <taxon>Bacteroidota</taxon>
        <taxon>Bacteroidia</taxon>
        <taxon>Bacteroidales</taxon>
        <taxon>Candidatus Cryptobacteroides</taxon>
    </lineage>
</organism>
<reference evidence="2" key="2">
    <citation type="journal article" date="2021" name="PeerJ">
        <title>Extensive microbial diversity within the chicken gut microbiome revealed by metagenomics and culture.</title>
        <authorList>
            <person name="Gilroy R."/>
            <person name="Ravi A."/>
            <person name="Getino M."/>
            <person name="Pursley I."/>
            <person name="Horton D.L."/>
            <person name="Alikhan N.F."/>
            <person name="Baker D."/>
            <person name="Gharbi K."/>
            <person name="Hall N."/>
            <person name="Watson M."/>
            <person name="Adriaenssens E.M."/>
            <person name="Foster-Nyarko E."/>
            <person name="Jarju S."/>
            <person name="Secka A."/>
            <person name="Antonio M."/>
            <person name="Oren A."/>
            <person name="Chaudhuri R.R."/>
            <person name="La Ragione R."/>
            <person name="Hildebrand F."/>
            <person name="Pallen M.J."/>
        </authorList>
    </citation>
    <scope>NUCLEOTIDE SEQUENCE</scope>
    <source>
        <strain evidence="2">ChiHecec2B26-709</strain>
    </source>
</reference>
<gene>
    <name evidence="2" type="ORF">IAC35_01365</name>
</gene>
<name>A0A9D1GLR5_9BACT</name>
<comment type="caution">
    <text evidence="2">The sequence shown here is derived from an EMBL/GenBank/DDBJ whole genome shotgun (WGS) entry which is preliminary data.</text>
</comment>
<proteinExistence type="predicted"/>
<dbReference type="EMBL" id="DVLC01000026">
    <property type="protein sequence ID" value="HIT46488.1"/>
    <property type="molecule type" value="Genomic_DNA"/>
</dbReference>
<evidence type="ECO:0008006" key="4">
    <source>
        <dbReference type="Google" id="ProtNLM"/>
    </source>
</evidence>
<feature type="chain" id="PRO_5038623737" description="Outer membrane protein beta-barrel domain-containing protein" evidence="1">
    <location>
        <begin position="21"/>
        <end position="159"/>
    </location>
</feature>
<protein>
    <recommendedName>
        <fullName evidence="4">Outer membrane protein beta-barrel domain-containing protein</fullName>
    </recommendedName>
</protein>
<feature type="signal peptide" evidence="1">
    <location>
        <begin position="1"/>
        <end position="20"/>
    </location>
</feature>
<dbReference type="AlphaFoldDB" id="A0A9D1GLR5"/>
<evidence type="ECO:0000313" key="3">
    <source>
        <dbReference type="Proteomes" id="UP000886881"/>
    </source>
</evidence>
<sequence length="159" mass="17089">MRQILSAILLFFLAVLPLQAMTDGASLYERGYRGNVGLNFNPSVSKGHGYAVGVESVHGYSFGNGAFLGGGIGLMVTSNEAVAAPIFLEAKYAFLDSALTPFVSMRGGFRYMENYNSAVYISPAVGVDIGDFSVSFAYQALSGAVYFENLLNFTVSWNF</sequence>
<evidence type="ECO:0000313" key="2">
    <source>
        <dbReference type="EMBL" id="HIT46488.1"/>
    </source>
</evidence>
<reference evidence="2" key="1">
    <citation type="submission" date="2020-10" db="EMBL/GenBank/DDBJ databases">
        <authorList>
            <person name="Gilroy R."/>
        </authorList>
    </citation>
    <scope>NUCLEOTIDE SEQUENCE</scope>
    <source>
        <strain evidence="2">ChiHecec2B26-709</strain>
    </source>
</reference>
<dbReference type="Proteomes" id="UP000886881">
    <property type="component" value="Unassembled WGS sequence"/>
</dbReference>
<accession>A0A9D1GLR5</accession>
<keyword evidence="1" id="KW-0732">Signal</keyword>
<evidence type="ECO:0000256" key="1">
    <source>
        <dbReference type="SAM" id="SignalP"/>
    </source>
</evidence>